<dbReference type="SMART" id="SM00922">
    <property type="entry name" value="MR_MLE"/>
    <property type="match status" value="1"/>
</dbReference>
<dbReference type="SUPFAM" id="SSF51604">
    <property type="entry name" value="Enolase C-terminal domain-like"/>
    <property type="match status" value="1"/>
</dbReference>
<sequence>MKITDIKTYLVEAHRRNWVFIEVETDEGVTGVGEATIEPFERTMVTLIEDYKRTVIGKDPSAIEYLWEDRYRGQFLRSDLLVNVALSAIEIACWDIKGKVLGVPCYELFGGPCRETVPCYGNYWFMKTRMGSTSVGEYAESAARAVENGFRALKWSPFGYVAHSMTPEQEHVTVECVRQVREAVGPDVHLMVDAHGRFDLPQAKRLAQRFEEFDLYFMEEPLPPENLDAFVELKRSTRTPIATGERYVARFQFRELLEKFCCDYIQPDAIYTGGMNELRKIAAMAEAYYCPVVPHNCNGPVCTAASIHAAACMPNFRILEYIPVPEREDVLIEPLVMKDGAFTLPTKPGLGVELNKAVFDQYVYKPRDLDHFDPVREIVL</sequence>
<dbReference type="PANTHER" id="PTHR48080:SF2">
    <property type="entry name" value="D-GALACTONATE DEHYDRATASE"/>
    <property type="match status" value="1"/>
</dbReference>
<dbReference type="GO" id="GO:0016829">
    <property type="term" value="F:lyase activity"/>
    <property type="evidence" value="ECO:0007669"/>
    <property type="project" value="UniProtKB-KW"/>
</dbReference>
<gene>
    <name evidence="3" type="ORF">METZ01_LOCUS104778</name>
</gene>
<dbReference type="InterPro" id="IPR029017">
    <property type="entry name" value="Enolase-like_N"/>
</dbReference>
<evidence type="ECO:0000256" key="1">
    <source>
        <dbReference type="ARBA" id="ARBA00023239"/>
    </source>
</evidence>
<dbReference type="Gene3D" id="3.30.390.10">
    <property type="entry name" value="Enolase-like, N-terminal domain"/>
    <property type="match status" value="1"/>
</dbReference>
<protein>
    <recommendedName>
        <fullName evidence="2">Mandelate racemase/muconate lactonizing enzyme C-terminal domain-containing protein</fullName>
    </recommendedName>
</protein>
<organism evidence="3">
    <name type="scientific">marine metagenome</name>
    <dbReference type="NCBI Taxonomy" id="408172"/>
    <lineage>
        <taxon>unclassified sequences</taxon>
        <taxon>metagenomes</taxon>
        <taxon>ecological metagenomes</taxon>
    </lineage>
</organism>
<dbReference type="GO" id="GO:0009063">
    <property type="term" value="P:amino acid catabolic process"/>
    <property type="evidence" value="ECO:0007669"/>
    <property type="project" value="InterPro"/>
</dbReference>
<dbReference type="EMBL" id="UINC01011821">
    <property type="protein sequence ID" value="SVA51924.1"/>
    <property type="molecule type" value="Genomic_DNA"/>
</dbReference>
<dbReference type="InterPro" id="IPR036849">
    <property type="entry name" value="Enolase-like_C_sf"/>
</dbReference>
<dbReference type="SUPFAM" id="SSF54826">
    <property type="entry name" value="Enolase N-terminal domain-like"/>
    <property type="match status" value="1"/>
</dbReference>
<proteinExistence type="predicted"/>
<dbReference type="InterPro" id="IPR029065">
    <property type="entry name" value="Enolase_C-like"/>
</dbReference>
<dbReference type="InterPro" id="IPR018110">
    <property type="entry name" value="Mandel_Rmase/mucon_lact_enz_CS"/>
</dbReference>
<dbReference type="Gene3D" id="3.20.20.120">
    <property type="entry name" value="Enolase-like C-terminal domain"/>
    <property type="match status" value="1"/>
</dbReference>
<evidence type="ECO:0000259" key="2">
    <source>
        <dbReference type="SMART" id="SM00922"/>
    </source>
</evidence>
<name>A0A381WHD7_9ZZZZ</name>
<dbReference type="PANTHER" id="PTHR48080">
    <property type="entry name" value="D-GALACTONATE DEHYDRATASE-RELATED"/>
    <property type="match status" value="1"/>
</dbReference>
<dbReference type="InterPro" id="IPR013342">
    <property type="entry name" value="Mandelate_racemase_C"/>
</dbReference>
<dbReference type="AlphaFoldDB" id="A0A381WHD7"/>
<accession>A0A381WHD7</accession>
<dbReference type="InterPro" id="IPR034593">
    <property type="entry name" value="DgoD-like"/>
</dbReference>
<dbReference type="PROSITE" id="PS00909">
    <property type="entry name" value="MR_MLE_2"/>
    <property type="match status" value="1"/>
</dbReference>
<dbReference type="Pfam" id="PF02746">
    <property type="entry name" value="MR_MLE_N"/>
    <property type="match status" value="1"/>
</dbReference>
<dbReference type="SFLD" id="SFLDG00179">
    <property type="entry name" value="mandelate_racemase"/>
    <property type="match status" value="1"/>
</dbReference>
<dbReference type="InterPro" id="IPR013341">
    <property type="entry name" value="Mandelate_racemase_N_dom"/>
</dbReference>
<dbReference type="SFLD" id="SFLDS00001">
    <property type="entry name" value="Enolase"/>
    <property type="match status" value="1"/>
</dbReference>
<feature type="domain" description="Mandelate racemase/muconate lactonizing enzyme C-terminal" evidence="2">
    <location>
        <begin position="135"/>
        <end position="240"/>
    </location>
</feature>
<reference evidence="3" key="1">
    <citation type="submission" date="2018-05" db="EMBL/GenBank/DDBJ databases">
        <authorList>
            <person name="Lanie J.A."/>
            <person name="Ng W.-L."/>
            <person name="Kazmierczak K.M."/>
            <person name="Andrzejewski T.M."/>
            <person name="Davidsen T.M."/>
            <person name="Wayne K.J."/>
            <person name="Tettelin H."/>
            <person name="Glass J.I."/>
            <person name="Rusch D."/>
            <person name="Podicherti R."/>
            <person name="Tsui H.-C.T."/>
            <person name="Winkler M.E."/>
        </authorList>
    </citation>
    <scope>NUCLEOTIDE SEQUENCE</scope>
</reference>
<dbReference type="Pfam" id="PF13378">
    <property type="entry name" value="MR_MLE_C"/>
    <property type="match status" value="1"/>
</dbReference>
<evidence type="ECO:0000313" key="3">
    <source>
        <dbReference type="EMBL" id="SVA51924.1"/>
    </source>
</evidence>
<dbReference type="CDD" id="cd03316">
    <property type="entry name" value="MR_like"/>
    <property type="match status" value="1"/>
</dbReference>
<keyword evidence="1" id="KW-0456">Lyase</keyword>